<reference evidence="1 2" key="1">
    <citation type="journal article" date="2019" name="Commun. Biol.">
        <title>The bagworm genome reveals a unique fibroin gene that provides high tensile strength.</title>
        <authorList>
            <person name="Kono N."/>
            <person name="Nakamura H."/>
            <person name="Ohtoshi R."/>
            <person name="Tomita M."/>
            <person name="Numata K."/>
            <person name="Arakawa K."/>
        </authorList>
    </citation>
    <scope>NUCLEOTIDE SEQUENCE [LARGE SCALE GENOMIC DNA]</scope>
</reference>
<gene>
    <name evidence="1" type="ORF">EVAR_16469_1</name>
</gene>
<dbReference type="AlphaFoldDB" id="A0A4C1ULB7"/>
<proteinExistence type="predicted"/>
<name>A0A4C1ULB7_EUMVA</name>
<dbReference type="EMBL" id="BGZK01000186">
    <property type="protein sequence ID" value="GBP26887.1"/>
    <property type="molecule type" value="Genomic_DNA"/>
</dbReference>
<comment type="caution">
    <text evidence="1">The sequence shown here is derived from an EMBL/GenBank/DDBJ whole genome shotgun (WGS) entry which is preliminary data.</text>
</comment>
<sequence length="78" mass="8926">MRMEESICTFRAAVFVTFMATRHLSTQCGSRSRTLLSLATARSARRDDTTYALWSAYSANTTFSYQSCNDLREWGCHQ</sequence>
<accession>A0A4C1ULB7</accession>
<keyword evidence="2" id="KW-1185">Reference proteome</keyword>
<evidence type="ECO:0000313" key="2">
    <source>
        <dbReference type="Proteomes" id="UP000299102"/>
    </source>
</evidence>
<protein>
    <submittedName>
        <fullName evidence="1">Uncharacterized protein</fullName>
    </submittedName>
</protein>
<dbReference type="Proteomes" id="UP000299102">
    <property type="component" value="Unassembled WGS sequence"/>
</dbReference>
<organism evidence="1 2">
    <name type="scientific">Eumeta variegata</name>
    <name type="common">Bagworm moth</name>
    <name type="synonym">Eumeta japonica</name>
    <dbReference type="NCBI Taxonomy" id="151549"/>
    <lineage>
        <taxon>Eukaryota</taxon>
        <taxon>Metazoa</taxon>
        <taxon>Ecdysozoa</taxon>
        <taxon>Arthropoda</taxon>
        <taxon>Hexapoda</taxon>
        <taxon>Insecta</taxon>
        <taxon>Pterygota</taxon>
        <taxon>Neoptera</taxon>
        <taxon>Endopterygota</taxon>
        <taxon>Lepidoptera</taxon>
        <taxon>Glossata</taxon>
        <taxon>Ditrysia</taxon>
        <taxon>Tineoidea</taxon>
        <taxon>Psychidae</taxon>
        <taxon>Oiketicinae</taxon>
        <taxon>Eumeta</taxon>
    </lineage>
</organism>
<evidence type="ECO:0000313" key="1">
    <source>
        <dbReference type="EMBL" id="GBP26887.1"/>
    </source>
</evidence>